<accession>A0A1M4YIL7</accession>
<dbReference type="AlphaFoldDB" id="A0A1M4YIL7"/>
<organism evidence="1 2">
    <name type="scientific">Fodinibius roseus</name>
    <dbReference type="NCBI Taxonomy" id="1194090"/>
    <lineage>
        <taxon>Bacteria</taxon>
        <taxon>Pseudomonadati</taxon>
        <taxon>Balneolota</taxon>
        <taxon>Balneolia</taxon>
        <taxon>Balneolales</taxon>
        <taxon>Balneolaceae</taxon>
        <taxon>Fodinibius</taxon>
    </lineage>
</organism>
<sequence>MHQFRSTYRKGIKRITLFYLVLFSLHFFSIHGFTDALVLCIEDDGKVNIESEAGSFLSIPSEDTIHADASHHHETPTIGSPRDSHNDVPLSFICSKKQQITRFDQDRTLRALNGILNTKVEELSRSRVFQFISFVPPAIESVIVTSLKTVVLLN</sequence>
<name>A0A1M4YIL7_9BACT</name>
<proteinExistence type="predicted"/>
<dbReference type="STRING" id="1194090.SAMN05443144_10571"/>
<evidence type="ECO:0000313" key="2">
    <source>
        <dbReference type="Proteomes" id="UP000184041"/>
    </source>
</evidence>
<keyword evidence="2" id="KW-1185">Reference proteome</keyword>
<evidence type="ECO:0000313" key="1">
    <source>
        <dbReference type="EMBL" id="SHF05458.1"/>
    </source>
</evidence>
<gene>
    <name evidence="1" type="ORF">SAMN05443144_10571</name>
</gene>
<dbReference type="Proteomes" id="UP000184041">
    <property type="component" value="Unassembled WGS sequence"/>
</dbReference>
<dbReference type="EMBL" id="FQUS01000005">
    <property type="protein sequence ID" value="SHF05458.1"/>
    <property type="molecule type" value="Genomic_DNA"/>
</dbReference>
<protein>
    <submittedName>
        <fullName evidence="1">Uncharacterized protein</fullName>
    </submittedName>
</protein>
<reference evidence="1 2" key="1">
    <citation type="submission" date="2016-11" db="EMBL/GenBank/DDBJ databases">
        <authorList>
            <person name="Jaros S."/>
            <person name="Januszkiewicz K."/>
            <person name="Wedrychowicz H."/>
        </authorList>
    </citation>
    <scope>NUCLEOTIDE SEQUENCE [LARGE SCALE GENOMIC DNA]</scope>
    <source>
        <strain evidence="1 2">DSM 21986</strain>
    </source>
</reference>